<evidence type="ECO:0000256" key="2">
    <source>
        <dbReference type="ARBA" id="ARBA00022475"/>
    </source>
</evidence>
<feature type="transmembrane region" description="Helical" evidence="6">
    <location>
        <begin position="476"/>
        <end position="501"/>
    </location>
</feature>
<reference evidence="10" key="1">
    <citation type="journal article" date="2019" name="Int. J. Syst. Evol. Microbiol.">
        <title>The Global Catalogue of Microorganisms (GCM) 10K type strain sequencing project: providing services to taxonomists for standard genome sequencing and annotation.</title>
        <authorList>
            <consortium name="The Broad Institute Genomics Platform"/>
            <consortium name="The Broad Institute Genome Sequencing Center for Infectious Disease"/>
            <person name="Wu L."/>
            <person name="Ma J."/>
        </authorList>
    </citation>
    <scope>NUCLEOTIDE SEQUENCE [LARGE SCALE GENOMIC DNA]</scope>
    <source>
        <strain evidence="10">CCUG 55608</strain>
    </source>
</reference>
<accession>A0ABW3QBK9</accession>
<dbReference type="InterPro" id="IPR047699">
    <property type="entry name" value="Permease_put_prefix"/>
</dbReference>
<dbReference type="InterPro" id="IPR025857">
    <property type="entry name" value="MacB_PCD"/>
</dbReference>
<keyword evidence="3 6" id="KW-0812">Transmembrane</keyword>
<comment type="subcellular location">
    <subcellularLocation>
        <location evidence="1">Cell membrane</location>
        <topology evidence="1">Multi-pass membrane protein</topology>
    </subcellularLocation>
</comment>
<evidence type="ECO:0000256" key="1">
    <source>
        <dbReference type="ARBA" id="ARBA00004651"/>
    </source>
</evidence>
<dbReference type="EMBL" id="JBHTLP010000018">
    <property type="protein sequence ID" value="MFD1143712.1"/>
    <property type="molecule type" value="Genomic_DNA"/>
</dbReference>
<feature type="transmembrane region" description="Helical" evidence="6">
    <location>
        <begin position="434"/>
        <end position="456"/>
    </location>
</feature>
<evidence type="ECO:0000313" key="10">
    <source>
        <dbReference type="Proteomes" id="UP001597116"/>
    </source>
</evidence>
<proteinExistence type="predicted"/>
<keyword evidence="2" id="KW-1003">Cell membrane</keyword>
<evidence type="ECO:0000256" key="5">
    <source>
        <dbReference type="ARBA" id="ARBA00023136"/>
    </source>
</evidence>
<feature type="transmembrane region" description="Helical" evidence="6">
    <location>
        <begin position="117"/>
        <end position="137"/>
    </location>
</feature>
<feature type="transmembrane region" description="Helical" evidence="6">
    <location>
        <begin position="384"/>
        <end position="405"/>
    </location>
</feature>
<dbReference type="Pfam" id="PF12704">
    <property type="entry name" value="MacB_PCD"/>
    <property type="match status" value="1"/>
</dbReference>
<dbReference type="NCBIfam" id="NF038404">
    <property type="entry name" value="perm_prefix_2"/>
    <property type="match status" value="1"/>
</dbReference>
<comment type="caution">
    <text evidence="9">The sequence shown here is derived from an EMBL/GenBank/DDBJ whole genome shotgun (WGS) entry which is preliminary data.</text>
</comment>
<dbReference type="Proteomes" id="UP001597116">
    <property type="component" value="Unassembled WGS sequence"/>
</dbReference>
<evidence type="ECO:0000313" key="9">
    <source>
        <dbReference type="EMBL" id="MFD1143712.1"/>
    </source>
</evidence>
<evidence type="ECO:0000256" key="3">
    <source>
        <dbReference type="ARBA" id="ARBA00022692"/>
    </source>
</evidence>
<feature type="domain" description="MacB-like periplasmic core" evidence="8">
    <location>
        <begin position="116"/>
        <end position="339"/>
    </location>
</feature>
<feature type="transmembrane region" description="Helical" evidence="6">
    <location>
        <begin position="781"/>
        <end position="805"/>
    </location>
</feature>
<evidence type="ECO:0000259" key="8">
    <source>
        <dbReference type="Pfam" id="PF12704"/>
    </source>
</evidence>
<protein>
    <submittedName>
        <fullName evidence="9">Permease prefix domain 2-containing transporter</fullName>
    </submittedName>
</protein>
<evidence type="ECO:0000256" key="6">
    <source>
        <dbReference type="SAM" id="Phobius"/>
    </source>
</evidence>
<evidence type="ECO:0000256" key="4">
    <source>
        <dbReference type="ARBA" id="ARBA00022989"/>
    </source>
</evidence>
<dbReference type="RefSeq" id="WP_379884679.1">
    <property type="nucleotide sequence ID" value="NZ_JBHTLP010000018.1"/>
</dbReference>
<dbReference type="PANTHER" id="PTHR30572:SF18">
    <property type="entry name" value="ABC-TYPE MACROLIDE FAMILY EXPORT SYSTEM PERMEASE COMPONENT 2"/>
    <property type="match status" value="1"/>
</dbReference>
<keyword evidence="5 6" id="KW-0472">Membrane</keyword>
<name>A0ABW3QBK9_9BACT</name>
<keyword evidence="4 6" id="KW-1133">Transmembrane helix</keyword>
<feature type="domain" description="ABC3 transporter permease C-terminal" evidence="7">
    <location>
        <begin position="785"/>
        <end position="885"/>
    </location>
</feature>
<dbReference type="Pfam" id="PF02687">
    <property type="entry name" value="FtsX"/>
    <property type="match status" value="2"/>
</dbReference>
<dbReference type="InterPro" id="IPR003838">
    <property type="entry name" value="ABC3_permease_C"/>
</dbReference>
<sequence length="904" mass="101191">MNQQPPFYPPNRPSPPRWADRLLEWFVAPHLLEYVQGDLHETFHKRVGQVGSARARREYVWAVFACLTPFFATRQAAPQKAKALAAIDNPHPIATDMLRNYLRIGFRSLLKQRGYSFINIFGLATGLAVALLILQYVRFELSYENTYPLANRLVRLTTDYMNGGTVEAQDAEMYPPVGPEAKREMNEVVNYTRVYPIRKPQTTIQIDDHYFMVNNVYAVDSSFFAMFDYPLLRGNRSGLFTQPRQAVLTKTMALTYFKTLDVVGKTLKIPHRDGRILLEIVGVVPDSPINTHLKVDLFLSYQTMLTDFGEREDNWNNNNTYTYVQLAENTTYEGFTKSLAAFSDRLLRKKKMTNERVIGQPIGEIHLYSHKTFETEPNGEARSVYFLLGVAVLVLVSALVNYVNLTTAKALDRAREIGMRKVVGSTQGQIKTQVFIETVLVNSIAGVLAVGLVAGLRAGFVQVAGLPDDFTVLGDAFFWQSAAAFLALSSVLSGFYPAFVLSSFDPVRVLKGTFSRSTKGVFLRKSLVVFQFTITLVLLVQTYAVYQQVNFLREQNLGVSIDHTLVVKAPVGHTARQDYGAFRQMLLEQSHVKAVSLSSTVPGLGSTQMATTTGLNLSDAVKKTNYNYYLTQIDTSFIDLMGIRLLAGRNFDATTQPGFADTTNRQLIVNEETIRLWGIPTPEQAIGRRVDFWGHQATIRGVVKNYHYESPKAAHIPIIHLYSARFNSFASVKFAGGNGRDQLATLRKVYEANFPHSPFSYFFMDSEYDKQYKSDERFQQVFGSLTGIAILLSCLGLLGLATFTVSKRTKEIGIRKVIGASTTNLLVLLSRDFIRTVLVSILIGLPITYVVVKNWLSHYAARIELSVWLFAAPAGLVLLLVLLSIGGKTIATALMNPVNSLRND</sequence>
<feature type="transmembrane region" description="Helical" evidence="6">
    <location>
        <begin position="867"/>
        <end position="885"/>
    </location>
</feature>
<keyword evidence="10" id="KW-1185">Reference proteome</keyword>
<evidence type="ECO:0000259" key="7">
    <source>
        <dbReference type="Pfam" id="PF02687"/>
    </source>
</evidence>
<dbReference type="InterPro" id="IPR050250">
    <property type="entry name" value="Macrolide_Exporter_MacB"/>
</dbReference>
<feature type="transmembrane region" description="Helical" evidence="6">
    <location>
        <begin position="833"/>
        <end position="852"/>
    </location>
</feature>
<feature type="domain" description="ABC3 transporter permease C-terminal" evidence="7">
    <location>
        <begin position="390"/>
        <end position="504"/>
    </location>
</feature>
<gene>
    <name evidence="9" type="ORF">ACFQ4C_21465</name>
</gene>
<dbReference type="PANTHER" id="PTHR30572">
    <property type="entry name" value="MEMBRANE COMPONENT OF TRANSPORTER-RELATED"/>
    <property type="match status" value="1"/>
</dbReference>
<organism evidence="9 10">
    <name type="scientific">Larkinella insperata</name>
    <dbReference type="NCBI Taxonomy" id="332158"/>
    <lineage>
        <taxon>Bacteria</taxon>
        <taxon>Pseudomonadati</taxon>
        <taxon>Bacteroidota</taxon>
        <taxon>Cytophagia</taxon>
        <taxon>Cytophagales</taxon>
        <taxon>Spirosomataceae</taxon>
        <taxon>Larkinella</taxon>
    </lineage>
</organism>